<dbReference type="Proteomes" id="UP001303046">
    <property type="component" value="Unassembled WGS sequence"/>
</dbReference>
<feature type="compositionally biased region" description="Basic and acidic residues" evidence="1">
    <location>
        <begin position="32"/>
        <end position="42"/>
    </location>
</feature>
<name>A0ABR1C758_NECAM</name>
<gene>
    <name evidence="2" type="primary">Necator_chrII.g5668</name>
    <name evidence="2" type="ORF">RB195_017875</name>
</gene>
<comment type="caution">
    <text evidence="2">The sequence shown here is derived from an EMBL/GenBank/DDBJ whole genome shotgun (WGS) entry which is preliminary data.</text>
</comment>
<accession>A0ABR1C758</accession>
<protein>
    <submittedName>
        <fullName evidence="2">Uncharacterized protein</fullName>
    </submittedName>
</protein>
<evidence type="ECO:0000256" key="1">
    <source>
        <dbReference type="SAM" id="MobiDB-lite"/>
    </source>
</evidence>
<proteinExistence type="predicted"/>
<keyword evidence="3" id="KW-1185">Reference proteome</keyword>
<organism evidence="2 3">
    <name type="scientific">Necator americanus</name>
    <name type="common">Human hookworm</name>
    <dbReference type="NCBI Taxonomy" id="51031"/>
    <lineage>
        <taxon>Eukaryota</taxon>
        <taxon>Metazoa</taxon>
        <taxon>Ecdysozoa</taxon>
        <taxon>Nematoda</taxon>
        <taxon>Chromadorea</taxon>
        <taxon>Rhabditida</taxon>
        <taxon>Rhabditina</taxon>
        <taxon>Rhabditomorpha</taxon>
        <taxon>Strongyloidea</taxon>
        <taxon>Ancylostomatidae</taxon>
        <taxon>Bunostominae</taxon>
        <taxon>Necator</taxon>
    </lineage>
</organism>
<sequence>MCENDDDDGGGGGGGVDDVDGRRAASRLSGRRMVETGLRDRPLSGTDAKITTRHNTLGTHPPQTPFIGDLRYSISCISKKCTNSTTVISKFLAIFGFEKIHVFCAH</sequence>
<feature type="region of interest" description="Disordered" evidence="1">
    <location>
        <begin position="1"/>
        <end position="62"/>
    </location>
</feature>
<evidence type="ECO:0000313" key="2">
    <source>
        <dbReference type="EMBL" id="KAK6734357.1"/>
    </source>
</evidence>
<reference evidence="2 3" key="1">
    <citation type="submission" date="2023-08" db="EMBL/GenBank/DDBJ databases">
        <title>A Necator americanus chromosomal reference genome.</title>
        <authorList>
            <person name="Ilik V."/>
            <person name="Petrzelkova K.J."/>
            <person name="Pardy F."/>
            <person name="Fuh T."/>
            <person name="Niatou-Singa F.S."/>
            <person name="Gouil Q."/>
            <person name="Baker L."/>
            <person name="Ritchie M.E."/>
            <person name="Jex A.R."/>
            <person name="Gazzola D."/>
            <person name="Li H."/>
            <person name="Toshio Fujiwara R."/>
            <person name="Zhan B."/>
            <person name="Aroian R.V."/>
            <person name="Pafco B."/>
            <person name="Schwarz E.M."/>
        </authorList>
    </citation>
    <scope>NUCLEOTIDE SEQUENCE [LARGE SCALE GENOMIC DNA]</scope>
    <source>
        <strain evidence="2 3">Aroian</strain>
        <tissue evidence="2">Whole animal</tissue>
    </source>
</reference>
<evidence type="ECO:0000313" key="3">
    <source>
        <dbReference type="Proteomes" id="UP001303046"/>
    </source>
</evidence>
<dbReference type="EMBL" id="JAVFWL010000002">
    <property type="protein sequence ID" value="KAK6734357.1"/>
    <property type="molecule type" value="Genomic_DNA"/>
</dbReference>